<dbReference type="AlphaFoldDB" id="A0A0M3KIF4"/>
<keyword evidence="3" id="KW-1185">Reference proteome</keyword>
<evidence type="ECO:0000313" key="2">
    <source>
        <dbReference type="EMBL" id="VDK74638.1"/>
    </source>
</evidence>
<dbReference type="WBParaSite" id="ASIM_0002077301-mRNA-1">
    <property type="protein sequence ID" value="ASIM_0002077301-mRNA-1"/>
    <property type="gene ID" value="ASIM_0002077301"/>
</dbReference>
<dbReference type="InterPro" id="IPR028082">
    <property type="entry name" value="Peripla_BP_I"/>
</dbReference>
<gene>
    <name evidence="2" type="ORF">ASIM_LOCUS20152</name>
</gene>
<dbReference type="OrthoDB" id="1890790at2759"/>
<evidence type="ECO:0000313" key="4">
    <source>
        <dbReference type="WBParaSite" id="ASIM_0002077301-mRNA-1"/>
    </source>
</evidence>
<accession>A0A0M3KIF4</accession>
<evidence type="ECO:0000313" key="3">
    <source>
        <dbReference type="Proteomes" id="UP000267096"/>
    </source>
</evidence>
<reference evidence="4" key="1">
    <citation type="submission" date="2017-02" db="UniProtKB">
        <authorList>
            <consortium name="WormBaseParasite"/>
        </authorList>
    </citation>
    <scope>IDENTIFICATION</scope>
</reference>
<dbReference type="Proteomes" id="UP000267096">
    <property type="component" value="Unassembled WGS sequence"/>
</dbReference>
<organism evidence="4">
    <name type="scientific">Anisakis simplex</name>
    <name type="common">Herring worm</name>
    <dbReference type="NCBI Taxonomy" id="6269"/>
    <lineage>
        <taxon>Eukaryota</taxon>
        <taxon>Metazoa</taxon>
        <taxon>Ecdysozoa</taxon>
        <taxon>Nematoda</taxon>
        <taxon>Chromadorea</taxon>
        <taxon>Rhabditida</taxon>
        <taxon>Spirurina</taxon>
        <taxon>Ascaridomorpha</taxon>
        <taxon>Ascaridoidea</taxon>
        <taxon>Anisakidae</taxon>
        <taxon>Anisakis</taxon>
        <taxon>Anisakis simplex complex</taxon>
    </lineage>
</organism>
<reference evidence="2 3" key="2">
    <citation type="submission" date="2018-11" db="EMBL/GenBank/DDBJ databases">
        <authorList>
            <consortium name="Pathogen Informatics"/>
        </authorList>
    </citation>
    <scope>NUCLEOTIDE SEQUENCE [LARGE SCALE GENOMIC DNA]</scope>
</reference>
<protein>
    <submittedName>
        <fullName evidence="4">ANF_receptor domain-containing protein</fullName>
    </submittedName>
</protein>
<evidence type="ECO:0000256" key="1">
    <source>
        <dbReference type="SAM" id="MobiDB-lite"/>
    </source>
</evidence>
<dbReference type="SUPFAM" id="SSF53822">
    <property type="entry name" value="Periplasmic binding protein-like I"/>
    <property type="match status" value="1"/>
</dbReference>
<feature type="region of interest" description="Disordered" evidence="1">
    <location>
        <begin position="148"/>
        <end position="169"/>
    </location>
</feature>
<dbReference type="EMBL" id="UYRR01038801">
    <property type="protein sequence ID" value="VDK74638.1"/>
    <property type="molecule type" value="Genomic_DNA"/>
</dbReference>
<name>A0A0M3KIF4_ANISI</name>
<sequence>MTTVNDGFKVRVGHIGSIKSMPNSEKVLEISRKELLSDGILDDDFDIEFEFIQLVLDHFRLITKMGCGESFEGVAVATDMFHLQQVKAFIGPYCNSGQYIMSPLRSAFSNSPSSVQIVQFKFSSNFQFSSVQFKSKFSSNFQIVRREHHRGHKGRPIHQTDPSQLIDRK</sequence>
<proteinExistence type="predicted"/>